<evidence type="ECO:0000313" key="1">
    <source>
        <dbReference type="EMBL" id="MEK8053000.1"/>
    </source>
</evidence>
<dbReference type="SUPFAM" id="SSF47240">
    <property type="entry name" value="Ferritin-like"/>
    <property type="match status" value="1"/>
</dbReference>
<evidence type="ECO:0000313" key="2">
    <source>
        <dbReference type="Proteomes" id="UP001365405"/>
    </source>
</evidence>
<dbReference type="InterPro" id="IPR009078">
    <property type="entry name" value="Ferritin-like_SF"/>
</dbReference>
<dbReference type="Proteomes" id="UP001365405">
    <property type="component" value="Unassembled WGS sequence"/>
</dbReference>
<comment type="caution">
    <text evidence="1">The sequence shown here is derived from an EMBL/GenBank/DDBJ whole genome shotgun (WGS) entry which is preliminary data.</text>
</comment>
<dbReference type="InterPro" id="IPR012347">
    <property type="entry name" value="Ferritin-like"/>
</dbReference>
<reference evidence="1 2" key="1">
    <citation type="submission" date="2024-04" db="EMBL/GenBank/DDBJ databases">
        <title>Novel species of the genus Ideonella isolated from streams.</title>
        <authorList>
            <person name="Lu H."/>
        </authorList>
    </citation>
    <scope>NUCLEOTIDE SEQUENCE [LARGE SCALE GENOMIC DNA]</scope>
    <source>
        <strain evidence="1 2">DXS22W</strain>
    </source>
</reference>
<name>A0ABU9CPA9_9BURK</name>
<gene>
    <name evidence="1" type="ORF">AACH10_22295</name>
</gene>
<organism evidence="1 2">
    <name type="scientific">Pseudaquabacterium inlustre</name>
    <dbReference type="NCBI Taxonomy" id="2984192"/>
    <lineage>
        <taxon>Bacteria</taxon>
        <taxon>Pseudomonadati</taxon>
        <taxon>Pseudomonadota</taxon>
        <taxon>Betaproteobacteria</taxon>
        <taxon>Burkholderiales</taxon>
        <taxon>Sphaerotilaceae</taxon>
        <taxon>Pseudaquabacterium</taxon>
    </lineage>
</organism>
<protein>
    <submittedName>
        <fullName evidence="1">Ferritin family protein</fullName>
    </submittedName>
</protein>
<dbReference type="RefSeq" id="WP_341412733.1">
    <property type="nucleotide sequence ID" value="NZ_JBBUTH010000010.1"/>
</dbReference>
<proteinExistence type="predicted"/>
<dbReference type="Gene3D" id="1.20.1260.10">
    <property type="match status" value="1"/>
</dbReference>
<accession>A0ABU9CPA9</accession>
<sequence length="154" mass="16974">MSCVDVETFLAHAIALEREAARRYEELSAAMHTEGNRALKDFFARMAHFSRLHLAEAQARGGFRTLPALRDDEYQWPDGIAPETADWAGVDGFLDGTAALKLALDSEQRGHAYYAAVSATTRDPETRRLAGEFAAEEAQHVAELRRLIAARSAA</sequence>
<dbReference type="CDD" id="cd01045">
    <property type="entry name" value="Ferritin_like_AB"/>
    <property type="match status" value="1"/>
</dbReference>
<keyword evidence="2" id="KW-1185">Reference proteome</keyword>
<dbReference type="EMBL" id="JBBUTH010000010">
    <property type="protein sequence ID" value="MEK8053000.1"/>
    <property type="molecule type" value="Genomic_DNA"/>
</dbReference>